<dbReference type="HOGENOM" id="CLU_2697885_0_0_5"/>
<sequence length="73" mass="7770" precursor="true">MKGGARFQTRNARGIALRSMVLFPMMAIPLSGCGMGGMASAVRTTGESFDRAECMARDLKGEADCKAPSADRR</sequence>
<reference evidence="2" key="1">
    <citation type="submission" date="2006-06" db="EMBL/GenBank/DDBJ databases">
        <title>Complete sequence of chromosome of Chelativorans sp. BNC1.</title>
        <authorList>
            <consortium name="US DOE Joint Genome Institute"/>
            <person name="Copeland A."/>
            <person name="Lucas S."/>
            <person name="Lapidus A."/>
            <person name="Barry K."/>
            <person name="Detter J.C."/>
            <person name="Glavina del Rio T."/>
            <person name="Hammon N."/>
            <person name="Israni S."/>
            <person name="Dalin E."/>
            <person name="Tice H."/>
            <person name="Pitluck S."/>
            <person name="Chertkov O."/>
            <person name="Brettin T."/>
            <person name="Bruce D."/>
            <person name="Han C."/>
            <person name="Tapia R."/>
            <person name="Gilna P."/>
            <person name="Schmutz J."/>
            <person name="Larimer F."/>
            <person name="Land M."/>
            <person name="Hauser L."/>
            <person name="Kyrpides N."/>
            <person name="Mikhailova N."/>
            <person name="Richardson P."/>
        </authorList>
    </citation>
    <scope>NUCLEOTIDE SEQUENCE</scope>
    <source>
        <strain evidence="2">BNC1</strain>
    </source>
</reference>
<dbReference type="OrthoDB" id="9976420at2"/>
<proteinExistence type="predicted"/>
<evidence type="ECO:0000313" key="2">
    <source>
        <dbReference type="EMBL" id="ABG64042.1"/>
    </source>
</evidence>
<keyword evidence="1" id="KW-1133">Transmembrane helix</keyword>
<feature type="transmembrane region" description="Helical" evidence="1">
    <location>
        <begin position="21"/>
        <end position="42"/>
    </location>
</feature>
<keyword evidence="1" id="KW-0472">Membrane</keyword>
<dbReference type="KEGG" id="mes:Meso_2665"/>
<gene>
    <name evidence="2" type="ordered locus">Meso_2665</name>
</gene>
<keyword evidence="1" id="KW-0812">Transmembrane</keyword>
<dbReference type="EMBL" id="CP000390">
    <property type="protein sequence ID" value="ABG64042.1"/>
    <property type="molecule type" value="Genomic_DNA"/>
</dbReference>
<dbReference type="AlphaFoldDB" id="Q11EY3"/>
<organism evidence="2">
    <name type="scientific">Chelativorans sp. (strain BNC1)</name>
    <dbReference type="NCBI Taxonomy" id="266779"/>
    <lineage>
        <taxon>Bacteria</taxon>
        <taxon>Pseudomonadati</taxon>
        <taxon>Pseudomonadota</taxon>
        <taxon>Alphaproteobacteria</taxon>
        <taxon>Hyphomicrobiales</taxon>
        <taxon>Phyllobacteriaceae</taxon>
        <taxon>Chelativorans</taxon>
    </lineage>
</organism>
<protein>
    <submittedName>
        <fullName evidence="2">Uncharacterized protein</fullName>
    </submittedName>
</protein>
<evidence type="ECO:0000256" key="1">
    <source>
        <dbReference type="SAM" id="Phobius"/>
    </source>
</evidence>
<name>Q11EY3_CHESB</name>
<accession>Q11EY3</accession>